<dbReference type="GO" id="GO:0006491">
    <property type="term" value="P:N-glycan processing"/>
    <property type="evidence" value="ECO:0007669"/>
    <property type="project" value="TreeGrafter"/>
</dbReference>
<dbReference type="OrthoDB" id="10261055at2759"/>
<evidence type="ECO:0000313" key="2">
    <source>
        <dbReference type="EMBL" id="RCN41003.1"/>
    </source>
</evidence>
<evidence type="ECO:0000259" key="1">
    <source>
        <dbReference type="Pfam" id="PF07748"/>
    </source>
</evidence>
<dbReference type="GO" id="GO:0004559">
    <property type="term" value="F:alpha-mannosidase activity"/>
    <property type="evidence" value="ECO:0007669"/>
    <property type="project" value="InterPro"/>
</dbReference>
<accession>A0A368G9C3</accession>
<dbReference type="Pfam" id="PF07748">
    <property type="entry name" value="Glyco_hydro_38C"/>
    <property type="match status" value="1"/>
</dbReference>
<protein>
    <submittedName>
        <fullName evidence="2">Glycosyl hydrolase family 38 protein</fullName>
    </submittedName>
</protein>
<dbReference type="EMBL" id="JOJR01000254">
    <property type="protein sequence ID" value="RCN41003.1"/>
    <property type="molecule type" value="Genomic_DNA"/>
</dbReference>
<dbReference type="InterPro" id="IPR013780">
    <property type="entry name" value="Glyco_hydro_b"/>
</dbReference>
<dbReference type="Gene3D" id="2.70.98.30">
    <property type="entry name" value="Golgi alpha-mannosidase II, domain 4"/>
    <property type="match status" value="1"/>
</dbReference>
<dbReference type="STRING" id="29170.A0A368G9C3"/>
<dbReference type="PANTHER" id="PTHR11607:SF3">
    <property type="entry name" value="LYSOSOMAL ALPHA-MANNOSIDASE"/>
    <property type="match status" value="1"/>
</dbReference>
<comment type="caution">
    <text evidence="2">The sequence shown here is derived from an EMBL/GenBank/DDBJ whole genome shotgun (WGS) entry which is preliminary data.</text>
</comment>
<evidence type="ECO:0000313" key="3">
    <source>
        <dbReference type="Proteomes" id="UP000252519"/>
    </source>
</evidence>
<dbReference type="InterPro" id="IPR050843">
    <property type="entry name" value="Glycosyl_Hydrlase_38"/>
</dbReference>
<dbReference type="SUPFAM" id="SSF74650">
    <property type="entry name" value="Galactose mutarotase-like"/>
    <property type="match status" value="1"/>
</dbReference>
<dbReference type="AlphaFoldDB" id="A0A368G9C3"/>
<dbReference type="InterPro" id="IPR011013">
    <property type="entry name" value="Gal_mutarotase_sf_dom"/>
</dbReference>
<dbReference type="GO" id="GO:0030246">
    <property type="term" value="F:carbohydrate binding"/>
    <property type="evidence" value="ECO:0007669"/>
    <property type="project" value="InterPro"/>
</dbReference>
<organism evidence="2 3">
    <name type="scientific">Ancylostoma caninum</name>
    <name type="common">Dog hookworm</name>
    <dbReference type="NCBI Taxonomy" id="29170"/>
    <lineage>
        <taxon>Eukaryota</taxon>
        <taxon>Metazoa</taxon>
        <taxon>Ecdysozoa</taxon>
        <taxon>Nematoda</taxon>
        <taxon>Chromadorea</taxon>
        <taxon>Rhabditida</taxon>
        <taxon>Rhabditina</taxon>
        <taxon>Rhabditomorpha</taxon>
        <taxon>Strongyloidea</taxon>
        <taxon>Ancylostomatidae</taxon>
        <taxon>Ancylostomatinae</taxon>
        <taxon>Ancylostoma</taxon>
    </lineage>
</organism>
<sequence length="468" mass="51946">MRCEIKQQISPVFVYSDGLLVQNNVFELCFVDELGPFGVSVYEVVESSTNEQISMPTITAKAGVKISEFKFDIVKGSVFSLENSLFSAQFDAITCFLKSVTPKDHKEILVDLHYVHYGARGYKQLKSGNADNLSGAYLFLPDGEAKEIPRTEQQFVVIDGPVMKRVIVAGPPDLKILQVYSIAYASPSIEVTNEVDIRAKTNFELAMRLDTNIESGDDLFTDLNGLQMIRRKRQLSKLPLQAHFYPMSASAYIEDSSTRLSLFGAQALGVASLKSGQLEVMLDRRLEHDDGRGLFQGVLDNHRTLSRFRLLVEPLASSDKINTAEERVGFHSVVGLAQDMELHYPIVRMLTKAQPNTETVGGISQSLPCDVHIVSLRTTAGATNYGGNGMSTPKNEAALILYRPFTDCRSKLQLQSDCMKQGNTITPKKLFQNLRSTEEVSLTLLYEGKPTDEVALQPQDVTSVKLSW</sequence>
<dbReference type="InterPro" id="IPR011682">
    <property type="entry name" value="Glyco_hydro_38_C"/>
</dbReference>
<dbReference type="PANTHER" id="PTHR11607">
    <property type="entry name" value="ALPHA-MANNOSIDASE"/>
    <property type="match status" value="1"/>
</dbReference>
<feature type="domain" description="Glycosyl hydrolase family 38 C-terminal" evidence="1">
    <location>
        <begin position="81"/>
        <end position="292"/>
    </location>
</feature>
<gene>
    <name evidence="2" type="ORF">ANCCAN_13063</name>
</gene>
<dbReference type="GO" id="GO:0006013">
    <property type="term" value="P:mannose metabolic process"/>
    <property type="evidence" value="ECO:0007669"/>
    <property type="project" value="InterPro"/>
</dbReference>
<dbReference type="Proteomes" id="UP000252519">
    <property type="component" value="Unassembled WGS sequence"/>
</dbReference>
<dbReference type="Gene3D" id="2.60.40.1180">
    <property type="entry name" value="Golgi alpha-mannosidase II"/>
    <property type="match status" value="1"/>
</dbReference>
<keyword evidence="3" id="KW-1185">Reference proteome</keyword>
<keyword evidence="2" id="KW-0378">Hydrolase</keyword>
<dbReference type="GO" id="GO:0000139">
    <property type="term" value="C:Golgi membrane"/>
    <property type="evidence" value="ECO:0007669"/>
    <property type="project" value="TreeGrafter"/>
</dbReference>
<name>A0A368G9C3_ANCCA</name>
<proteinExistence type="predicted"/>
<reference evidence="2 3" key="1">
    <citation type="submission" date="2014-10" db="EMBL/GenBank/DDBJ databases">
        <title>Draft genome of the hookworm Ancylostoma caninum.</title>
        <authorList>
            <person name="Mitreva M."/>
        </authorList>
    </citation>
    <scope>NUCLEOTIDE SEQUENCE [LARGE SCALE GENOMIC DNA]</scope>
    <source>
        <strain evidence="2 3">Baltimore</strain>
    </source>
</reference>